<keyword evidence="3 9" id="KW-0378">Hydrolase</keyword>
<reference evidence="9 10" key="1">
    <citation type="submission" date="2014-06" db="EMBL/GenBank/DDBJ databases">
        <authorList>
            <person name="Swart Estienne"/>
        </authorList>
    </citation>
    <scope>NUCLEOTIDE SEQUENCE [LARGE SCALE GENOMIC DNA]</scope>
    <source>
        <strain evidence="9 10">130c</strain>
    </source>
</reference>
<evidence type="ECO:0000256" key="5">
    <source>
        <dbReference type="ARBA" id="ARBA00023098"/>
    </source>
</evidence>
<dbReference type="Pfam" id="PF00561">
    <property type="entry name" value="Abhydrolase_1"/>
    <property type="match status" value="1"/>
</dbReference>
<keyword evidence="6" id="KW-0325">Glycoprotein</keyword>
<evidence type="ECO:0000256" key="2">
    <source>
        <dbReference type="ARBA" id="ARBA00022729"/>
    </source>
</evidence>
<evidence type="ECO:0000256" key="4">
    <source>
        <dbReference type="ARBA" id="ARBA00022963"/>
    </source>
</evidence>
<keyword evidence="2" id="KW-0732">Signal</keyword>
<dbReference type="InParanoid" id="A0A078A2B2"/>
<dbReference type="EMBL" id="CCKQ01005122">
    <property type="protein sequence ID" value="CDW76275.1"/>
    <property type="molecule type" value="Genomic_DNA"/>
</dbReference>
<comment type="similarity">
    <text evidence="1">Belongs to the AB hydrolase superfamily. Lipase family.</text>
</comment>
<feature type="active site" description="Charge relay system" evidence="7">
    <location>
        <position position="400"/>
    </location>
</feature>
<sequence>MKKSQKPTNGHSILTSSRYCIILITLLIKLSNEQNIHGGSEYHQSESMDLYRSFEQIVTTKGYEFEEHFVVTPDEVILRLFRIPGTKNEIKECKDSGENILNKSVVYLQHGFQDSADGWIAHRERFASVYVLSRAGYDVWLGNARGNKYSRNTTRPTLDNKFWDYSNEEIADIDIPTSIDYILNITQQKKLAIVAHSQGTAQLFYGLWHNEEYFAQRVSIIMMLGTASRLNTMLSPILQLQANPIIQKIQQTIFKMADIHEIMHKSSETALMKFGCVNLTFFCNEMVKYMDNENPELNDQERQKVMYSHYPAGSSIKQYSYIFQLIRSDEFRTYDYGAQQNFLKYGQEKPPIIDISKISKVPIAMFSGTKDILSDIKSTRWAASQLTKSLVFNREYELGHSSFLVGKDYSFFTKDLMNLMQKYHPVRDQCPEIDTVADSFLN</sequence>
<keyword evidence="5" id="KW-0443">Lipid metabolism</keyword>
<evidence type="ECO:0000256" key="1">
    <source>
        <dbReference type="ARBA" id="ARBA00010701"/>
    </source>
</evidence>
<name>A0A078A2B2_STYLE</name>
<evidence type="ECO:0000313" key="10">
    <source>
        <dbReference type="Proteomes" id="UP000039865"/>
    </source>
</evidence>
<evidence type="ECO:0000256" key="3">
    <source>
        <dbReference type="ARBA" id="ARBA00022801"/>
    </source>
</evidence>
<dbReference type="PIRSF" id="PIRSF000862">
    <property type="entry name" value="Steryl_ester_lip"/>
    <property type="match status" value="1"/>
</dbReference>
<protein>
    <submittedName>
        <fullName evidence="9">Ab-hydrolase associated lipase region family protein</fullName>
    </submittedName>
</protein>
<dbReference type="PANTHER" id="PTHR11005">
    <property type="entry name" value="LYSOSOMAL ACID LIPASE-RELATED"/>
    <property type="match status" value="1"/>
</dbReference>
<dbReference type="SUPFAM" id="SSF53474">
    <property type="entry name" value="alpha/beta-Hydrolases"/>
    <property type="match status" value="1"/>
</dbReference>
<proteinExistence type="inferred from homology"/>
<dbReference type="Proteomes" id="UP000039865">
    <property type="component" value="Unassembled WGS sequence"/>
</dbReference>
<dbReference type="GO" id="GO:0016042">
    <property type="term" value="P:lipid catabolic process"/>
    <property type="evidence" value="ECO:0007669"/>
    <property type="project" value="UniProtKB-KW"/>
</dbReference>
<accession>A0A078A2B2</accession>
<evidence type="ECO:0000256" key="6">
    <source>
        <dbReference type="ARBA" id="ARBA00023180"/>
    </source>
</evidence>
<evidence type="ECO:0000259" key="8">
    <source>
        <dbReference type="Pfam" id="PF00561"/>
    </source>
</evidence>
<dbReference type="OMA" id="LPYNYAD"/>
<organism evidence="9 10">
    <name type="scientific">Stylonychia lemnae</name>
    <name type="common">Ciliate</name>
    <dbReference type="NCBI Taxonomy" id="5949"/>
    <lineage>
        <taxon>Eukaryota</taxon>
        <taxon>Sar</taxon>
        <taxon>Alveolata</taxon>
        <taxon>Ciliophora</taxon>
        <taxon>Intramacronucleata</taxon>
        <taxon>Spirotrichea</taxon>
        <taxon>Stichotrichia</taxon>
        <taxon>Sporadotrichida</taxon>
        <taxon>Oxytrichidae</taxon>
        <taxon>Stylonychinae</taxon>
        <taxon>Stylonychia</taxon>
    </lineage>
</organism>
<dbReference type="AlphaFoldDB" id="A0A078A2B2"/>
<keyword evidence="4" id="KW-0442">Lipid degradation</keyword>
<dbReference type="OrthoDB" id="8040642at2759"/>
<feature type="domain" description="AB hydrolase-1" evidence="8">
    <location>
        <begin position="105"/>
        <end position="405"/>
    </location>
</feature>
<keyword evidence="10" id="KW-1185">Reference proteome</keyword>
<dbReference type="GO" id="GO:0016788">
    <property type="term" value="F:hydrolase activity, acting on ester bonds"/>
    <property type="evidence" value="ECO:0007669"/>
    <property type="project" value="InterPro"/>
</dbReference>
<feature type="active site" description="Charge relay system" evidence="7">
    <location>
        <position position="371"/>
    </location>
</feature>
<dbReference type="InterPro" id="IPR029058">
    <property type="entry name" value="AB_hydrolase_fold"/>
</dbReference>
<evidence type="ECO:0000256" key="7">
    <source>
        <dbReference type="PIRSR" id="PIRSR000862-1"/>
    </source>
</evidence>
<dbReference type="FunFam" id="3.40.50.1820:FF:000057">
    <property type="entry name" value="Lipase"/>
    <property type="match status" value="1"/>
</dbReference>
<dbReference type="InterPro" id="IPR025483">
    <property type="entry name" value="Lipase_euk"/>
</dbReference>
<dbReference type="Gene3D" id="3.40.50.1820">
    <property type="entry name" value="alpha/beta hydrolase"/>
    <property type="match status" value="1"/>
</dbReference>
<feature type="active site" description="Nucleophile" evidence="7">
    <location>
        <position position="197"/>
    </location>
</feature>
<dbReference type="InterPro" id="IPR000073">
    <property type="entry name" value="AB_hydrolase_1"/>
</dbReference>
<gene>
    <name evidence="9" type="primary">Contig18670.g19831</name>
    <name evidence="9" type="ORF">STYLEM_5275</name>
</gene>
<evidence type="ECO:0000313" key="9">
    <source>
        <dbReference type="EMBL" id="CDW76275.1"/>
    </source>
</evidence>